<organism evidence="1 2">
    <name type="scientific">Hymenobacter glacieicola</name>
    <dbReference type="NCBI Taxonomy" id="1562124"/>
    <lineage>
        <taxon>Bacteria</taxon>
        <taxon>Pseudomonadati</taxon>
        <taxon>Bacteroidota</taxon>
        <taxon>Cytophagia</taxon>
        <taxon>Cytophagales</taxon>
        <taxon>Hymenobacteraceae</taxon>
        <taxon>Hymenobacter</taxon>
    </lineage>
</organism>
<accession>A0ABQ1WR71</accession>
<evidence type="ECO:0000313" key="2">
    <source>
        <dbReference type="Proteomes" id="UP000601361"/>
    </source>
</evidence>
<sequence length="105" mass="11807">MLDGSTCGGTSALTVLLGENNQVYYYPGLDTDVVRKTDFSSAGLRRILQSYQSEYGLVVLLKPSDEATYQNMVDALDELQITNTKRYALVDLNQKDEELLRHSRL</sequence>
<dbReference type="EMBL" id="BMGS01000003">
    <property type="protein sequence ID" value="GGG37828.1"/>
    <property type="molecule type" value="Genomic_DNA"/>
</dbReference>
<protein>
    <submittedName>
        <fullName evidence="1">Uncharacterized protein</fullName>
    </submittedName>
</protein>
<gene>
    <name evidence="1" type="ORF">GCM10011378_12630</name>
</gene>
<reference evidence="2" key="1">
    <citation type="journal article" date="2019" name="Int. J. Syst. Evol. Microbiol.">
        <title>The Global Catalogue of Microorganisms (GCM) 10K type strain sequencing project: providing services to taxonomists for standard genome sequencing and annotation.</title>
        <authorList>
            <consortium name="The Broad Institute Genomics Platform"/>
            <consortium name="The Broad Institute Genome Sequencing Center for Infectious Disease"/>
            <person name="Wu L."/>
            <person name="Ma J."/>
        </authorList>
    </citation>
    <scope>NUCLEOTIDE SEQUENCE [LARGE SCALE GENOMIC DNA]</scope>
    <source>
        <strain evidence="2">CGMCC 1.12990</strain>
    </source>
</reference>
<dbReference type="Proteomes" id="UP000601361">
    <property type="component" value="Unassembled WGS sequence"/>
</dbReference>
<keyword evidence="2" id="KW-1185">Reference proteome</keyword>
<evidence type="ECO:0000313" key="1">
    <source>
        <dbReference type="EMBL" id="GGG37828.1"/>
    </source>
</evidence>
<proteinExistence type="predicted"/>
<name>A0ABQ1WR71_9BACT</name>
<comment type="caution">
    <text evidence="1">The sequence shown here is derived from an EMBL/GenBank/DDBJ whole genome shotgun (WGS) entry which is preliminary data.</text>
</comment>